<feature type="chain" id="PRO_5016074259" description="Tetratricopeptide repeat protein" evidence="1">
    <location>
        <begin position="29"/>
        <end position="346"/>
    </location>
</feature>
<dbReference type="Proteomes" id="UP000245429">
    <property type="component" value="Chromosome"/>
</dbReference>
<name>A0A2U8QWI8_9FLAO</name>
<evidence type="ECO:0000313" key="3">
    <source>
        <dbReference type="Proteomes" id="UP000245429"/>
    </source>
</evidence>
<reference evidence="2 3" key="1">
    <citation type="submission" date="2018-05" db="EMBL/GenBank/DDBJ databases">
        <title>Flavobacterium sp. MEBiC07310.</title>
        <authorList>
            <person name="Baek K."/>
        </authorList>
    </citation>
    <scope>NUCLEOTIDE SEQUENCE [LARGE SCALE GENOMIC DNA]</scope>
    <source>
        <strain evidence="2 3">MEBiC07310</strain>
    </source>
</reference>
<dbReference type="RefSeq" id="WP_109569606.1">
    <property type="nucleotide sequence ID" value="NZ_CP029463.1"/>
</dbReference>
<feature type="signal peptide" evidence="1">
    <location>
        <begin position="1"/>
        <end position="28"/>
    </location>
</feature>
<organism evidence="2 3">
    <name type="scientific">Flavobacterium sediminis</name>
    <dbReference type="NCBI Taxonomy" id="2201181"/>
    <lineage>
        <taxon>Bacteria</taxon>
        <taxon>Pseudomonadati</taxon>
        <taxon>Bacteroidota</taxon>
        <taxon>Flavobacteriia</taxon>
        <taxon>Flavobacteriales</taxon>
        <taxon>Flavobacteriaceae</taxon>
        <taxon>Flavobacterium</taxon>
    </lineage>
</organism>
<evidence type="ECO:0000256" key="1">
    <source>
        <dbReference type="SAM" id="SignalP"/>
    </source>
</evidence>
<protein>
    <recommendedName>
        <fullName evidence="4">Tetratricopeptide repeat protein</fullName>
    </recommendedName>
</protein>
<proteinExistence type="predicted"/>
<dbReference type="EMBL" id="CP029463">
    <property type="protein sequence ID" value="AWM14246.1"/>
    <property type="molecule type" value="Genomic_DNA"/>
</dbReference>
<dbReference type="KEGG" id="fse:DI487_10530"/>
<dbReference type="PROSITE" id="PS51257">
    <property type="entry name" value="PROKAR_LIPOPROTEIN"/>
    <property type="match status" value="1"/>
</dbReference>
<evidence type="ECO:0000313" key="2">
    <source>
        <dbReference type="EMBL" id="AWM14246.1"/>
    </source>
</evidence>
<accession>A0A2U8QWI8</accession>
<evidence type="ECO:0008006" key="4">
    <source>
        <dbReference type="Google" id="ProtNLM"/>
    </source>
</evidence>
<keyword evidence="1" id="KW-0732">Signal</keyword>
<dbReference type="OrthoDB" id="632318at2"/>
<dbReference type="Pfam" id="PF19867">
    <property type="entry name" value="DUF6340"/>
    <property type="match status" value="1"/>
</dbReference>
<dbReference type="InterPro" id="IPR045921">
    <property type="entry name" value="DUF6340"/>
</dbReference>
<gene>
    <name evidence="2" type="ORF">DI487_10530</name>
</gene>
<dbReference type="AlphaFoldDB" id="A0A2U8QWI8"/>
<sequence>MKNNYLFLLLLSALIVSCSSTNNLTMNATQPAPVYLSKQVQRVGIINRSIPDKKYEAIDAIDKILTMEGKELDKEGSEITVESLKSELEKTNRMEYVTIIDSVDFKQYGIDQFSNELSWEKINQICQQENLDAIYELSFYDTDSNIRYKAVTSQVTNAFGIKVPVIEQEATVSTLIKWGWRIYDNQEKVIRDVFASSKGITLTGKGINPVKAFETIKNRKDAVLNISKNIGIDYTYRIFPYTIRVSREYFVRGTNNFEIGKRRARAGQWDSAAELWLLETKNKNSKIAGRAYYNMAIINEINGDLDQAINWATQSYTDYNNKLALHYLNILKNRKRTNQQLGEESQ</sequence>
<keyword evidence="3" id="KW-1185">Reference proteome</keyword>